<reference evidence="4 5" key="1">
    <citation type="journal article" date="2016" name="Int. J. Syst. Evol. Microbiol.">
        <title>Tessaracoccus flavus sp. nov., isolated from the drainage system of a lindane-producing factory.</title>
        <authorList>
            <person name="Kumari R."/>
            <person name="Singh P."/>
            <person name="Schumann P."/>
            <person name="Lal R."/>
        </authorList>
    </citation>
    <scope>NUCLEOTIDE SEQUENCE [LARGE SCALE GENOMIC DNA]</scope>
    <source>
        <strain evidence="4 5">RP1T</strain>
    </source>
</reference>
<organism evidence="4 5">
    <name type="scientific">Tessaracoccus flavus</name>
    <dbReference type="NCBI Taxonomy" id="1610493"/>
    <lineage>
        <taxon>Bacteria</taxon>
        <taxon>Bacillati</taxon>
        <taxon>Actinomycetota</taxon>
        <taxon>Actinomycetes</taxon>
        <taxon>Propionibacteriales</taxon>
        <taxon>Propionibacteriaceae</taxon>
        <taxon>Tessaracoccus</taxon>
    </lineage>
</organism>
<dbReference type="KEGG" id="tfl:RPIT_12335"/>
<dbReference type="SUPFAM" id="SSF55166">
    <property type="entry name" value="Hedgehog/DD-peptidase"/>
    <property type="match status" value="1"/>
</dbReference>
<sequence length="640" mass="67954">MAGPWRALLATAAVVASFVAAPPTADADEPFDVYTTPGTHEYNGRLWRTACEPYSSSVERCRTEIDASVVVYADGRFVEQRGWAFNNLTYKPSARDQWVDNILARPGEHVVDGRRWKTECDTPWTGDGACRSSIWTDTFHRRGSSYVKVPTWVFNNIVRFTPAQPTSAFCAAPASAAVQSVITASAPAPDNSPPTDAPAADDLASPPAPADVDAVTPATPSAPATADAAVAAPEPEAARPSNDVADEPSSPPADTVEAEEPASDVVPLSTPPPTISAVRHRDFSGGLYDRFGDIEVTGTSTSGAGWWLRVELRDSAGAVLHREDLTTGTGGAYRALVPGGFTGKATVVVISANGQASQAIEVQPATVTQTSATSLDPVAPATITGALTPAVDGVLISAQIRTAGGWLPVSYARTAADGSYALPYSHGSGQLGSADVRVCATTAWGATVPGPAATTLARARLANPEITATTADEVAATYRAGCPVGPSGLRTVRINQQSMDGRIYRGEIIVRTQRAAEVADVFRRTFDAGFPVYQMTNPNAFGADDPRMMAANNTSAFNCRRVVGNPYAMSPHSYGYAVDVNPWQNPYRDPTGKWWPSTDHVSRTPVVPGQLTESSAPVVAMKDHGWRWFSGWDWHHFEKR</sequence>
<evidence type="ECO:0000259" key="3">
    <source>
        <dbReference type="Pfam" id="PF13539"/>
    </source>
</evidence>
<name>A0A1Q2CHA6_9ACTN</name>
<gene>
    <name evidence="4" type="ORF">RPIT_12335</name>
</gene>
<dbReference type="AlphaFoldDB" id="A0A1Q2CHA6"/>
<protein>
    <recommendedName>
        <fullName evidence="3">Peptidase M15C domain-containing protein</fullName>
    </recommendedName>
</protein>
<dbReference type="STRING" id="1610493.RPIT_12335"/>
<dbReference type="EMBL" id="CP019605">
    <property type="protein sequence ID" value="AQP45491.1"/>
    <property type="molecule type" value="Genomic_DNA"/>
</dbReference>
<evidence type="ECO:0000256" key="2">
    <source>
        <dbReference type="SAM" id="SignalP"/>
    </source>
</evidence>
<feature type="signal peptide" evidence="2">
    <location>
        <begin position="1"/>
        <end position="27"/>
    </location>
</feature>
<keyword evidence="2" id="KW-0732">Signal</keyword>
<feature type="chain" id="PRO_5014544504" description="Peptidase M15C domain-containing protein" evidence="2">
    <location>
        <begin position="28"/>
        <end position="640"/>
    </location>
</feature>
<feature type="domain" description="Peptidase M15C" evidence="3">
    <location>
        <begin position="569"/>
        <end position="638"/>
    </location>
</feature>
<evidence type="ECO:0000313" key="4">
    <source>
        <dbReference type="EMBL" id="AQP45491.1"/>
    </source>
</evidence>
<dbReference type="InterPro" id="IPR009045">
    <property type="entry name" value="Zn_M74/Hedgehog-like"/>
</dbReference>
<dbReference type="Gene3D" id="3.30.1380.10">
    <property type="match status" value="1"/>
</dbReference>
<dbReference type="OrthoDB" id="9799970at2"/>
<dbReference type="RefSeq" id="WP_077343697.1">
    <property type="nucleotide sequence ID" value="NZ_CP019605.1"/>
</dbReference>
<feature type="region of interest" description="Disordered" evidence="1">
    <location>
        <begin position="185"/>
        <end position="279"/>
    </location>
</feature>
<proteinExistence type="predicted"/>
<feature type="compositionally biased region" description="Low complexity" evidence="1">
    <location>
        <begin position="197"/>
        <end position="235"/>
    </location>
</feature>
<accession>A0A1Q2CHA6</accession>
<dbReference type="GO" id="GO:0008233">
    <property type="term" value="F:peptidase activity"/>
    <property type="evidence" value="ECO:0007669"/>
    <property type="project" value="InterPro"/>
</dbReference>
<dbReference type="Proteomes" id="UP000188324">
    <property type="component" value="Chromosome"/>
</dbReference>
<evidence type="ECO:0000313" key="5">
    <source>
        <dbReference type="Proteomes" id="UP000188324"/>
    </source>
</evidence>
<dbReference type="InterPro" id="IPR039561">
    <property type="entry name" value="Peptidase_M15C"/>
</dbReference>
<evidence type="ECO:0000256" key="1">
    <source>
        <dbReference type="SAM" id="MobiDB-lite"/>
    </source>
</evidence>
<keyword evidence="5" id="KW-1185">Reference proteome</keyword>
<dbReference type="Pfam" id="PF13539">
    <property type="entry name" value="Peptidase_M15_4"/>
    <property type="match status" value="1"/>
</dbReference>